<dbReference type="InterPro" id="IPR027417">
    <property type="entry name" value="P-loop_NTPase"/>
</dbReference>
<evidence type="ECO:0000313" key="7">
    <source>
        <dbReference type="Proteomes" id="UP000316125"/>
    </source>
</evidence>
<dbReference type="OrthoDB" id="9806471at2"/>
<dbReference type="InterPro" id="IPR003593">
    <property type="entry name" value="AAA+_ATPase"/>
</dbReference>
<evidence type="ECO:0000256" key="2">
    <source>
        <dbReference type="ARBA" id="ARBA00022448"/>
    </source>
</evidence>
<organism evidence="6 7">
    <name type="scientific">Microbacterium foliorum</name>
    <dbReference type="NCBI Taxonomy" id="104336"/>
    <lineage>
        <taxon>Bacteria</taxon>
        <taxon>Bacillati</taxon>
        <taxon>Actinomycetota</taxon>
        <taxon>Actinomycetes</taxon>
        <taxon>Micrococcales</taxon>
        <taxon>Microbacteriaceae</taxon>
        <taxon>Microbacterium</taxon>
    </lineage>
</organism>
<dbReference type="GO" id="GO:0042626">
    <property type="term" value="F:ATPase-coupled transmembrane transporter activity"/>
    <property type="evidence" value="ECO:0007669"/>
    <property type="project" value="TreeGrafter"/>
</dbReference>
<dbReference type="InterPro" id="IPR015856">
    <property type="entry name" value="ABC_transpr_CbiO/EcfA_su"/>
</dbReference>
<dbReference type="RefSeq" id="WP_140037288.1">
    <property type="nucleotide sequence ID" value="NZ_CP041040.1"/>
</dbReference>
<dbReference type="Proteomes" id="UP000316125">
    <property type="component" value="Chromosome"/>
</dbReference>
<dbReference type="PANTHER" id="PTHR43553:SF24">
    <property type="entry name" value="ENERGY-COUPLING FACTOR TRANSPORTER ATP-BINDING PROTEIN ECFA1"/>
    <property type="match status" value="1"/>
</dbReference>
<dbReference type="InterPro" id="IPR003439">
    <property type="entry name" value="ABC_transporter-like_ATP-bd"/>
</dbReference>
<dbReference type="SMART" id="SM00382">
    <property type="entry name" value="AAA"/>
    <property type="match status" value="1"/>
</dbReference>
<sequence>MRSETVVGPVSLDGVTVEREGRSILRDVSVELTAPRIAVIGANGSGKSTFARLLNGLVLPDAGRVTVHDLDSRRDTKALRRRVGFVFSDPQSQILMPTPAEDLALSLRGSPRTEVAGRVAAALAEHGLTDRADIPASELSGGQKQLLALASVLITEPRLIVADEPTTLLDLRNSRKISALLLALPSQVVIVTHDLELAARCDHAVLFDAGSLIASGAPEDVVAEYRGLCE</sequence>
<dbReference type="GO" id="GO:0043190">
    <property type="term" value="C:ATP-binding cassette (ABC) transporter complex"/>
    <property type="evidence" value="ECO:0007669"/>
    <property type="project" value="TreeGrafter"/>
</dbReference>
<dbReference type="PROSITE" id="PS00211">
    <property type="entry name" value="ABC_TRANSPORTER_1"/>
    <property type="match status" value="1"/>
</dbReference>
<keyword evidence="3" id="KW-0547">Nucleotide-binding</keyword>
<dbReference type="EMBL" id="CP041040">
    <property type="protein sequence ID" value="QDE35067.1"/>
    <property type="molecule type" value="Genomic_DNA"/>
</dbReference>
<dbReference type="Gene3D" id="3.40.50.300">
    <property type="entry name" value="P-loop containing nucleotide triphosphate hydrolases"/>
    <property type="match status" value="1"/>
</dbReference>
<protein>
    <submittedName>
        <fullName evidence="6">Energy-coupling factor ABC transporter ATP-binding protein</fullName>
    </submittedName>
</protein>
<dbReference type="PANTHER" id="PTHR43553">
    <property type="entry name" value="HEAVY METAL TRANSPORTER"/>
    <property type="match status" value="1"/>
</dbReference>
<keyword evidence="2" id="KW-0813">Transport</keyword>
<dbReference type="AlphaFoldDB" id="A0A4Y5YQS8"/>
<dbReference type="PROSITE" id="PS50893">
    <property type="entry name" value="ABC_TRANSPORTER_2"/>
    <property type="match status" value="1"/>
</dbReference>
<comment type="similarity">
    <text evidence="1">Belongs to the ABC transporter superfamily.</text>
</comment>
<proteinExistence type="inferred from homology"/>
<dbReference type="InterPro" id="IPR050095">
    <property type="entry name" value="ECF_ABC_transporter_ATP-bd"/>
</dbReference>
<keyword evidence="4 6" id="KW-0067">ATP-binding</keyword>
<reference evidence="6 7" key="1">
    <citation type="submission" date="2019-06" db="EMBL/GenBank/DDBJ databases">
        <title>Complete genome of Microbacterium foliorum M2.</title>
        <authorList>
            <person name="Cao G."/>
        </authorList>
    </citation>
    <scope>NUCLEOTIDE SEQUENCE [LARGE SCALE GENOMIC DNA]</scope>
    <source>
        <strain evidence="6 7">M2</strain>
    </source>
</reference>
<name>A0A4Y5YQS8_9MICO</name>
<feature type="domain" description="ABC transporter" evidence="5">
    <location>
        <begin position="10"/>
        <end position="228"/>
    </location>
</feature>
<dbReference type="InterPro" id="IPR017871">
    <property type="entry name" value="ABC_transporter-like_CS"/>
</dbReference>
<evidence type="ECO:0000259" key="5">
    <source>
        <dbReference type="PROSITE" id="PS50893"/>
    </source>
</evidence>
<evidence type="ECO:0000256" key="1">
    <source>
        <dbReference type="ARBA" id="ARBA00005417"/>
    </source>
</evidence>
<accession>A0A4Y5YQS8</accession>
<dbReference type="SUPFAM" id="SSF52540">
    <property type="entry name" value="P-loop containing nucleoside triphosphate hydrolases"/>
    <property type="match status" value="1"/>
</dbReference>
<evidence type="ECO:0000256" key="3">
    <source>
        <dbReference type="ARBA" id="ARBA00022741"/>
    </source>
</evidence>
<gene>
    <name evidence="6" type="ORF">FIV50_09890</name>
</gene>
<dbReference type="GO" id="GO:0005524">
    <property type="term" value="F:ATP binding"/>
    <property type="evidence" value="ECO:0007669"/>
    <property type="project" value="UniProtKB-KW"/>
</dbReference>
<evidence type="ECO:0000256" key="4">
    <source>
        <dbReference type="ARBA" id="ARBA00022840"/>
    </source>
</evidence>
<evidence type="ECO:0000313" key="6">
    <source>
        <dbReference type="EMBL" id="QDE35067.1"/>
    </source>
</evidence>
<dbReference type="CDD" id="cd03225">
    <property type="entry name" value="ABC_cobalt_CbiO_domain1"/>
    <property type="match status" value="1"/>
</dbReference>
<dbReference type="GO" id="GO:0016887">
    <property type="term" value="F:ATP hydrolysis activity"/>
    <property type="evidence" value="ECO:0007669"/>
    <property type="project" value="InterPro"/>
</dbReference>
<dbReference type="Pfam" id="PF00005">
    <property type="entry name" value="ABC_tran"/>
    <property type="match status" value="1"/>
</dbReference>